<name>A0A0F9GGH7_9ZZZZ</name>
<evidence type="ECO:0000313" key="1">
    <source>
        <dbReference type="EMBL" id="KKL97818.1"/>
    </source>
</evidence>
<dbReference type="AlphaFoldDB" id="A0A0F9GGH7"/>
<proteinExistence type="predicted"/>
<dbReference type="EMBL" id="LAZR01018073">
    <property type="protein sequence ID" value="KKL97818.1"/>
    <property type="molecule type" value="Genomic_DNA"/>
</dbReference>
<protein>
    <submittedName>
        <fullName evidence="1">Uncharacterized protein</fullName>
    </submittedName>
</protein>
<gene>
    <name evidence="1" type="ORF">LCGC14_1830590</name>
</gene>
<comment type="caution">
    <text evidence="1">The sequence shown here is derived from an EMBL/GenBank/DDBJ whole genome shotgun (WGS) entry which is preliminary data.</text>
</comment>
<reference evidence="1" key="1">
    <citation type="journal article" date="2015" name="Nature">
        <title>Complex archaea that bridge the gap between prokaryotes and eukaryotes.</title>
        <authorList>
            <person name="Spang A."/>
            <person name="Saw J.H."/>
            <person name="Jorgensen S.L."/>
            <person name="Zaremba-Niedzwiedzka K."/>
            <person name="Martijn J."/>
            <person name="Lind A.E."/>
            <person name="van Eijk R."/>
            <person name="Schleper C."/>
            <person name="Guy L."/>
            <person name="Ettema T.J."/>
        </authorList>
    </citation>
    <scope>NUCLEOTIDE SEQUENCE</scope>
</reference>
<accession>A0A0F9GGH7</accession>
<sequence>MAINEPIWSYGESKLFNSSSSTTDPDDAWDYGENRLLHEYIGGWAHKWNGIAGASITAINGVPTANIAKVNGI</sequence>
<organism evidence="1">
    <name type="scientific">marine sediment metagenome</name>
    <dbReference type="NCBI Taxonomy" id="412755"/>
    <lineage>
        <taxon>unclassified sequences</taxon>
        <taxon>metagenomes</taxon>
        <taxon>ecological metagenomes</taxon>
    </lineage>
</organism>